<feature type="domain" description="Rab-GAP TBC" evidence="11">
    <location>
        <begin position="1"/>
        <end position="56"/>
    </location>
</feature>
<dbReference type="Proteomes" id="UP000822476">
    <property type="component" value="Unassembled WGS sequence"/>
</dbReference>
<dbReference type="PROSITE" id="PS50086">
    <property type="entry name" value="TBC_RABGAP"/>
    <property type="match status" value="1"/>
</dbReference>
<dbReference type="InterPro" id="IPR035969">
    <property type="entry name" value="Rab-GAP_TBC_sf"/>
</dbReference>
<comment type="subcellular location">
    <subcellularLocation>
        <location evidence="1">Cell projection</location>
        <location evidence="1">Cilium</location>
    </subcellularLocation>
    <subcellularLocation>
        <location evidence="2">Cytoplasm</location>
        <location evidence="2">Cytoskeleton</location>
    </subcellularLocation>
</comment>
<feature type="compositionally biased region" description="Low complexity" evidence="10">
    <location>
        <begin position="434"/>
        <end position="449"/>
    </location>
</feature>
<feature type="region of interest" description="Disordered" evidence="10">
    <location>
        <begin position="124"/>
        <end position="155"/>
    </location>
</feature>
<name>A0A8S9ZAJ9_9TREM</name>
<dbReference type="PANTHER" id="PTHR19853:SF1">
    <property type="entry name" value="TBC1 DOMAIN FAMILY MEMBER 31"/>
    <property type="match status" value="1"/>
</dbReference>
<feature type="compositionally biased region" description="Polar residues" evidence="10">
    <location>
        <begin position="134"/>
        <end position="155"/>
    </location>
</feature>
<dbReference type="Gene3D" id="1.10.472.80">
    <property type="entry name" value="Ypt/Rab-GAP domain of gyp1p, domain 3"/>
    <property type="match status" value="1"/>
</dbReference>
<keyword evidence="5" id="KW-0677">Repeat</keyword>
<evidence type="ECO:0000256" key="6">
    <source>
        <dbReference type="ARBA" id="ARBA00023054"/>
    </source>
</evidence>
<evidence type="ECO:0000256" key="2">
    <source>
        <dbReference type="ARBA" id="ARBA00004245"/>
    </source>
</evidence>
<evidence type="ECO:0000256" key="9">
    <source>
        <dbReference type="SAM" id="Coils"/>
    </source>
</evidence>
<keyword evidence="8" id="KW-0966">Cell projection</keyword>
<keyword evidence="3" id="KW-0963">Cytoplasm</keyword>
<feature type="region of interest" description="Disordered" evidence="10">
    <location>
        <begin position="321"/>
        <end position="366"/>
    </location>
</feature>
<organism evidence="12 13">
    <name type="scientific">Paragonimus skrjabini miyazakii</name>
    <dbReference type="NCBI Taxonomy" id="59628"/>
    <lineage>
        <taxon>Eukaryota</taxon>
        <taxon>Metazoa</taxon>
        <taxon>Spiralia</taxon>
        <taxon>Lophotrochozoa</taxon>
        <taxon>Platyhelminthes</taxon>
        <taxon>Trematoda</taxon>
        <taxon>Digenea</taxon>
        <taxon>Plagiorchiida</taxon>
        <taxon>Troglotremata</taxon>
        <taxon>Troglotrematidae</taxon>
        <taxon>Paragonimus</taxon>
    </lineage>
</organism>
<dbReference type="EMBL" id="JTDE01000068">
    <property type="protein sequence ID" value="KAF7262421.1"/>
    <property type="molecule type" value="Genomic_DNA"/>
</dbReference>
<feature type="coiled-coil region" evidence="9">
    <location>
        <begin position="232"/>
        <end position="320"/>
    </location>
</feature>
<dbReference type="OrthoDB" id="5578278at2759"/>
<dbReference type="Pfam" id="PF00566">
    <property type="entry name" value="RabGAP-TBC"/>
    <property type="match status" value="1"/>
</dbReference>
<feature type="region of interest" description="Disordered" evidence="10">
    <location>
        <begin position="408"/>
        <end position="449"/>
    </location>
</feature>
<feature type="compositionally biased region" description="Polar residues" evidence="10">
    <location>
        <begin position="418"/>
        <end position="432"/>
    </location>
</feature>
<reference evidence="12" key="1">
    <citation type="submission" date="2019-07" db="EMBL/GenBank/DDBJ databases">
        <title>Annotation for the trematode Paragonimus miyazaki's.</title>
        <authorList>
            <person name="Choi Y.-J."/>
        </authorList>
    </citation>
    <scope>NUCLEOTIDE SEQUENCE</scope>
    <source>
        <strain evidence="12">Japan</strain>
    </source>
</reference>
<gene>
    <name evidence="12" type="ORF">EG68_00564</name>
</gene>
<keyword evidence="7" id="KW-0206">Cytoskeleton</keyword>
<evidence type="ECO:0000256" key="7">
    <source>
        <dbReference type="ARBA" id="ARBA00023212"/>
    </source>
</evidence>
<keyword evidence="6 9" id="KW-0175">Coiled coil</keyword>
<comment type="caution">
    <text evidence="12">The sequence shown here is derived from an EMBL/GenBank/DDBJ whole genome shotgun (WGS) entry which is preliminary data.</text>
</comment>
<evidence type="ECO:0000256" key="10">
    <source>
        <dbReference type="SAM" id="MobiDB-lite"/>
    </source>
</evidence>
<evidence type="ECO:0000313" key="13">
    <source>
        <dbReference type="Proteomes" id="UP000822476"/>
    </source>
</evidence>
<protein>
    <recommendedName>
        <fullName evidence="11">Rab-GAP TBC domain-containing protein</fullName>
    </recommendedName>
</protein>
<evidence type="ECO:0000256" key="3">
    <source>
        <dbReference type="ARBA" id="ARBA00022490"/>
    </source>
</evidence>
<evidence type="ECO:0000256" key="4">
    <source>
        <dbReference type="ARBA" id="ARBA00022574"/>
    </source>
</evidence>
<evidence type="ECO:0000313" key="12">
    <source>
        <dbReference type="EMBL" id="KAF7262421.1"/>
    </source>
</evidence>
<evidence type="ECO:0000256" key="8">
    <source>
        <dbReference type="ARBA" id="ARBA00023273"/>
    </source>
</evidence>
<feature type="compositionally biased region" description="Polar residues" evidence="10">
    <location>
        <begin position="342"/>
        <end position="362"/>
    </location>
</feature>
<accession>A0A8S9ZAJ9</accession>
<keyword evidence="4" id="KW-0853">WD repeat</keyword>
<dbReference type="GO" id="GO:0060271">
    <property type="term" value="P:cilium assembly"/>
    <property type="evidence" value="ECO:0007669"/>
    <property type="project" value="TreeGrafter"/>
</dbReference>
<evidence type="ECO:0000256" key="1">
    <source>
        <dbReference type="ARBA" id="ARBA00004138"/>
    </source>
</evidence>
<dbReference type="GO" id="GO:0036064">
    <property type="term" value="C:ciliary basal body"/>
    <property type="evidence" value="ECO:0007669"/>
    <property type="project" value="TreeGrafter"/>
</dbReference>
<keyword evidence="13" id="KW-1185">Reference proteome</keyword>
<evidence type="ECO:0000256" key="5">
    <source>
        <dbReference type="ARBA" id="ARBA00022737"/>
    </source>
</evidence>
<dbReference type="InterPro" id="IPR000195">
    <property type="entry name" value="Rab-GAP-TBC_dom"/>
</dbReference>
<proteinExistence type="predicted"/>
<sequence>MVENLVAHTDPELYQHFVECQVTTEIYAWPLLQTGLSELFTQEEWLHLWDTLLCFRPGLLVAIVAAYAICARSQLLRVRDPDAFDTFFHGQNTLAVSTVIDRAHQLLASCPADLHPDRLLQNLSQAPQEDPPNGSRSMNRSASGPHPTVSSLELQPLTTPHYPIVTRYPKFIVDFHIRERERIREEEKEYLRQRATVENMERRAVLLASEEQNWYRQQQLLLDAEDRRRALLAEEEAKLRDQRKKLSALVREVKLHELRLAEESRNRLRQLDLRSRKAEMDKLEEQLNRLANQRVDEMDAATHVAELARLEETLQRRRAENAARISRSSEKENNCDDHTENPFVNDQISQVASSSGRGSTNRVKGDDVSWTVEKETCQDAQKVVELAHENQKLVAEVEDLLKRLKPFKDSKLIMSDGGNESTDQKWTSNPGLESSRLTTTSRSTSSQHS</sequence>
<evidence type="ECO:0000259" key="11">
    <source>
        <dbReference type="PROSITE" id="PS50086"/>
    </source>
</evidence>
<dbReference type="InterPro" id="IPR051570">
    <property type="entry name" value="TBC1_cilium_biogenesis"/>
</dbReference>
<dbReference type="AlphaFoldDB" id="A0A8S9ZAJ9"/>
<dbReference type="PANTHER" id="PTHR19853">
    <property type="entry name" value="WD REPEAT CONTAINING PROTEIN 3 WDR3"/>
    <property type="match status" value="1"/>
</dbReference>
<feature type="compositionally biased region" description="Basic and acidic residues" evidence="10">
    <location>
        <begin position="321"/>
        <end position="340"/>
    </location>
</feature>
<dbReference type="SUPFAM" id="SSF47923">
    <property type="entry name" value="Ypt/Rab-GAP domain of gyp1p"/>
    <property type="match status" value="1"/>
</dbReference>